<feature type="non-terminal residue" evidence="3">
    <location>
        <position position="1"/>
    </location>
</feature>
<proteinExistence type="predicted"/>
<dbReference type="InterPro" id="IPR011622">
    <property type="entry name" value="7TMR_DISM_rcpt_extracell_dom2"/>
</dbReference>
<gene>
    <name evidence="3" type="ORF">V1H85_17800</name>
</gene>
<feature type="region of interest" description="Disordered" evidence="1">
    <location>
        <begin position="69"/>
        <end position="91"/>
    </location>
</feature>
<evidence type="ECO:0000259" key="2">
    <source>
        <dbReference type="Pfam" id="PF07696"/>
    </source>
</evidence>
<dbReference type="RefSeq" id="WP_330072534.1">
    <property type="nucleotide sequence ID" value="NZ_JAZDDF010000050.1"/>
</dbReference>
<accession>A0ABU7IMX4</accession>
<dbReference type="Pfam" id="PF07696">
    <property type="entry name" value="7TMR-DISMED2"/>
    <property type="match status" value="1"/>
</dbReference>
<sequence>VDFKEVSLTDYGTVDPANAMREDYFYFGFEKNINTIRFKIRNTTSVEKRLILELSNALIEEVSLLKGGNHNETISRTGINYSKKSRPIDNR</sequence>
<dbReference type="Proteomes" id="UP001343698">
    <property type="component" value="Unassembled WGS sequence"/>
</dbReference>
<name>A0ABU7IMX4_9FLAO</name>
<feature type="non-terminal residue" evidence="3">
    <location>
        <position position="91"/>
    </location>
</feature>
<reference evidence="3 4" key="1">
    <citation type="submission" date="2024-01" db="EMBL/GenBank/DDBJ databases">
        <title>Maribacter spp. originated from different algae showed divergent polysaccharides utilization ability.</title>
        <authorList>
            <person name="Wang H."/>
            <person name="Wu Y."/>
        </authorList>
    </citation>
    <scope>NUCLEOTIDE SEQUENCE [LARGE SCALE GENOMIC DNA]</scope>
    <source>
        <strain evidence="3 4">KPT27_14</strain>
    </source>
</reference>
<keyword evidence="4" id="KW-1185">Reference proteome</keyword>
<evidence type="ECO:0000313" key="4">
    <source>
        <dbReference type="Proteomes" id="UP001343698"/>
    </source>
</evidence>
<feature type="compositionally biased region" description="Polar residues" evidence="1">
    <location>
        <begin position="70"/>
        <end position="82"/>
    </location>
</feature>
<evidence type="ECO:0000313" key="3">
    <source>
        <dbReference type="EMBL" id="MEE1974312.1"/>
    </source>
</evidence>
<evidence type="ECO:0000256" key="1">
    <source>
        <dbReference type="SAM" id="MobiDB-lite"/>
    </source>
</evidence>
<protein>
    <submittedName>
        <fullName evidence="3">7TM-DISM domain-containing protein</fullName>
    </submittedName>
</protein>
<comment type="caution">
    <text evidence="3">The sequence shown here is derived from an EMBL/GenBank/DDBJ whole genome shotgun (WGS) entry which is preliminary data.</text>
</comment>
<organism evidence="3 4">
    <name type="scientific">Maribacter flavus</name>
    <dbReference type="NCBI Taxonomy" id="1658664"/>
    <lineage>
        <taxon>Bacteria</taxon>
        <taxon>Pseudomonadati</taxon>
        <taxon>Bacteroidota</taxon>
        <taxon>Flavobacteriia</taxon>
        <taxon>Flavobacteriales</taxon>
        <taxon>Flavobacteriaceae</taxon>
        <taxon>Maribacter</taxon>
    </lineage>
</organism>
<feature type="domain" description="7TM-DISM receptor extracellular" evidence="2">
    <location>
        <begin position="21"/>
        <end position="91"/>
    </location>
</feature>
<dbReference type="EMBL" id="JAZDDF010000050">
    <property type="protein sequence ID" value="MEE1974312.1"/>
    <property type="molecule type" value="Genomic_DNA"/>
</dbReference>